<dbReference type="CDD" id="cd02955">
    <property type="entry name" value="SSP411"/>
    <property type="match status" value="1"/>
</dbReference>
<dbReference type="KEGG" id="agv:OJF2_46060"/>
<dbReference type="GO" id="GO:0005975">
    <property type="term" value="P:carbohydrate metabolic process"/>
    <property type="evidence" value="ECO:0007669"/>
    <property type="project" value="InterPro"/>
</dbReference>
<proteinExistence type="predicted"/>
<dbReference type="EMBL" id="CP042997">
    <property type="protein sequence ID" value="QEH36048.1"/>
    <property type="molecule type" value="Genomic_DNA"/>
</dbReference>
<dbReference type="PIRSF" id="PIRSF006402">
    <property type="entry name" value="UCP006402_thioredoxin"/>
    <property type="match status" value="1"/>
</dbReference>
<evidence type="ECO:0000259" key="1">
    <source>
        <dbReference type="Pfam" id="PF03190"/>
    </source>
</evidence>
<dbReference type="InterPro" id="IPR012341">
    <property type="entry name" value="6hp_glycosidase-like_sf"/>
</dbReference>
<dbReference type="InterPro" id="IPR004879">
    <property type="entry name" value="Ssp411-like_TRX"/>
</dbReference>
<dbReference type="PANTHER" id="PTHR42899">
    <property type="entry name" value="SPERMATOGENESIS-ASSOCIATED PROTEIN 20"/>
    <property type="match status" value="1"/>
</dbReference>
<protein>
    <recommendedName>
        <fullName evidence="1">Spermatogenesis-associated protein 20-like TRX domain-containing protein</fullName>
    </recommendedName>
</protein>
<evidence type="ECO:0000313" key="2">
    <source>
        <dbReference type="EMBL" id="QEH36048.1"/>
    </source>
</evidence>
<accession>A0A5B9W684</accession>
<dbReference type="PANTHER" id="PTHR42899:SF1">
    <property type="entry name" value="SPERMATOGENESIS-ASSOCIATED PROTEIN 20"/>
    <property type="match status" value="1"/>
</dbReference>
<keyword evidence="3" id="KW-1185">Reference proteome</keyword>
<feature type="domain" description="Spermatogenesis-associated protein 20-like TRX" evidence="1">
    <location>
        <begin position="10"/>
        <end position="170"/>
    </location>
</feature>
<evidence type="ECO:0000313" key="3">
    <source>
        <dbReference type="Proteomes" id="UP000324233"/>
    </source>
</evidence>
<dbReference type="InterPro" id="IPR024705">
    <property type="entry name" value="Ssp411"/>
</dbReference>
<dbReference type="InterPro" id="IPR008928">
    <property type="entry name" value="6-hairpin_glycosidase_sf"/>
</dbReference>
<organism evidence="2 3">
    <name type="scientific">Aquisphaera giovannonii</name>
    <dbReference type="NCBI Taxonomy" id="406548"/>
    <lineage>
        <taxon>Bacteria</taxon>
        <taxon>Pseudomonadati</taxon>
        <taxon>Planctomycetota</taxon>
        <taxon>Planctomycetia</taxon>
        <taxon>Isosphaerales</taxon>
        <taxon>Isosphaeraceae</taxon>
        <taxon>Aquisphaera</taxon>
    </lineage>
</organism>
<dbReference type="InterPro" id="IPR036249">
    <property type="entry name" value="Thioredoxin-like_sf"/>
</dbReference>
<gene>
    <name evidence="2" type="ORF">OJF2_46060</name>
</gene>
<dbReference type="Pfam" id="PF03190">
    <property type="entry name" value="Thioredox_DsbH"/>
    <property type="match status" value="1"/>
</dbReference>
<dbReference type="SUPFAM" id="SSF52833">
    <property type="entry name" value="Thioredoxin-like"/>
    <property type="match status" value="1"/>
</dbReference>
<sequence>MSDHADRPANRLAGETSPYLLQHAHNPVDWYPWGAEALERAKVEDRPIFLSVGYSACHWCHVMERESFEDPDIAALMNEHFINIKVDREERPDLDQVYMSAVQAMTGHGGWPMSVFLTPDLQPFFGGTYFPPADSRGMPGFPRVLMGVHQAWAERRDQILSSAAAMTEQLRSMEALAPGRPGGLGFRHVNAAVKKLLGEFDARHGGFGEAPKFPHAMDLRLLLRQHARTGDDRSLHAARLTLEKMARGGIYDHLGGGFARYSTDERWLVPHFEKMLYDNALLATTYVEAYQLTREPEFARVAAETLDYVLGRMTDEAGGFYSTEDADSEGVEGKYYVWTLAEVLEVLGPDRGKTFAEVYDVTESGNWERRNILNLPRPASQAARVLGRDEAELAAALAEDRARLLAVRDRRVPPGKDTKVLTSWNGLMIAAMAVAGRALKAPRFVEAAARAAGFILDRLRGEGGRLLHTYKDGTAKLNGYLDDYANLIDGLTRLYEVTGEPRWIDAAVELSGTMIAEFADPEQGGFYYTGRSHEALIARTKDLFDNATPSGNAMAATALLRLAALTGRDDLHDAGRRALDAVQVVIEKVPAASGQSLIALDFDLSPVRELAILVADEARELAEALEAVYSDAFLPHAVIAPATAARAAALAGRMPLLEGRGPREGKLTTYVCEQFACREPVVGLDALVGAIANLRPDGGRGD</sequence>
<reference evidence="2 3" key="1">
    <citation type="submission" date="2019-08" db="EMBL/GenBank/DDBJ databases">
        <title>Deep-cultivation of Planctomycetes and their phenomic and genomic characterization uncovers novel biology.</title>
        <authorList>
            <person name="Wiegand S."/>
            <person name="Jogler M."/>
            <person name="Boedeker C."/>
            <person name="Pinto D."/>
            <person name="Vollmers J."/>
            <person name="Rivas-Marin E."/>
            <person name="Kohn T."/>
            <person name="Peeters S.H."/>
            <person name="Heuer A."/>
            <person name="Rast P."/>
            <person name="Oberbeckmann S."/>
            <person name="Bunk B."/>
            <person name="Jeske O."/>
            <person name="Meyerdierks A."/>
            <person name="Storesund J.E."/>
            <person name="Kallscheuer N."/>
            <person name="Luecker S."/>
            <person name="Lage O.M."/>
            <person name="Pohl T."/>
            <person name="Merkel B.J."/>
            <person name="Hornburger P."/>
            <person name="Mueller R.-W."/>
            <person name="Bruemmer F."/>
            <person name="Labrenz M."/>
            <person name="Spormann A.M."/>
            <person name="Op den Camp H."/>
            <person name="Overmann J."/>
            <person name="Amann R."/>
            <person name="Jetten M.S.M."/>
            <person name="Mascher T."/>
            <person name="Medema M.H."/>
            <person name="Devos D.P."/>
            <person name="Kaster A.-K."/>
            <person name="Ovreas L."/>
            <person name="Rohde M."/>
            <person name="Galperin M.Y."/>
            <person name="Jogler C."/>
        </authorList>
    </citation>
    <scope>NUCLEOTIDE SEQUENCE [LARGE SCALE GENOMIC DNA]</scope>
    <source>
        <strain evidence="2 3">OJF2</strain>
    </source>
</reference>
<dbReference type="Proteomes" id="UP000324233">
    <property type="component" value="Chromosome"/>
</dbReference>
<dbReference type="AlphaFoldDB" id="A0A5B9W684"/>
<name>A0A5B9W684_9BACT</name>
<dbReference type="Gene3D" id="3.40.30.10">
    <property type="entry name" value="Glutaredoxin"/>
    <property type="match status" value="1"/>
</dbReference>
<dbReference type="RefSeq" id="WP_246196104.1">
    <property type="nucleotide sequence ID" value="NZ_CP042997.1"/>
</dbReference>
<dbReference type="SUPFAM" id="SSF48208">
    <property type="entry name" value="Six-hairpin glycosidases"/>
    <property type="match status" value="1"/>
</dbReference>
<dbReference type="Gene3D" id="1.50.10.10">
    <property type="match status" value="2"/>
</dbReference>